<comment type="similarity">
    <text evidence="2 10">Belongs to the cutinase family.</text>
</comment>
<keyword evidence="8" id="KW-1015">Disulfide bond</keyword>
<name>A0ABR1Q8J8_9PEZI</name>
<evidence type="ECO:0000313" key="12">
    <source>
        <dbReference type="Proteomes" id="UP001391051"/>
    </source>
</evidence>
<dbReference type="PROSITE" id="PS00931">
    <property type="entry name" value="CUTINASE_2"/>
    <property type="match status" value="1"/>
</dbReference>
<dbReference type="EMBL" id="JAQQWE010000006">
    <property type="protein sequence ID" value="KAK7948627.1"/>
    <property type="molecule type" value="Genomic_DNA"/>
</dbReference>
<dbReference type="SUPFAM" id="SSF53474">
    <property type="entry name" value="alpha/beta-Hydrolases"/>
    <property type="match status" value="1"/>
</dbReference>
<dbReference type="Pfam" id="PF01083">
    <property type="entry name" value="Cutinase"/>
    <property type="match status" value="1"/>
</dbReference>
<keyword evidence="4 10" id="KW-0719">Serine esterase</keyword>
<dbReference type="InterPro" id="IPR029058">
    <property type="entry name" value="AB_hydrolase_fold"/>
</dbReference>
<dbReference type="InterPro" id="IPR043580">
    <property type="entry name" value="CUTINASE_1"/>
</dbReference>
<dbReference type="RefSeq" id="XP_066698133.1">
    <property type="nucleotide sequence ID" value="XM_066845735.1"/>
</dbReference>
<feature type="chain" id="PRO_5044964750" description="Cutinase" evidence="10">
    <location>
        <begin position="19"/>
        <end position="206"/>
    </location>
</feature>
<dbReference type="PANTHER" id="PTHR48250:SF1">
    <property type="entry name" value="CUTINASE"/>
    <property type="match status" value="1"/>
</dbReference>
<evidence type="ECO:0000256" key="5">
    <source>
        <dbReference type="ARBA" id="ARBA00022525"/>
    </source>
</evidence>
<evidence type="ECO:0000256" key="1">
    <source>
        <dbReference type="ARBA" id="ARBA00004613"/>
    </source>
</evidence>
<keyword evidence="6 10" id="KW-0732">Signal</keyword>
<dbReference type="InterPro" id="IPR043579">
    <property type="entry name" value="CUTINASE_2"/>
</dbReference>
<sequence length="206" mass="20828">MHFSAATALIALVGFSAASPVDKRQSLGSTTQNGLSGGCKGMTVIFARGTTETGNVGTVAGPPFFQALSKKVNGDLAVQGVEYPADIPGFLQGGDKDGSAKMAQLVQQALAKCPDTKVVLSGYSQGGQLVHNAAKQLPAATASKVAGAVIFGDPDNGQAVQGISKDKTKVICHQGDNICAGGNLILQPHLTYGQDANTAAQFAAGL</sequence>
<accession>A0ABR1Q8J8</accession>
<dbReference type="PROSITE" id="PS00155">
    <property type="entry name" value="CUTINASE_1"/>
    <property type="match status" value="1"/>
</dbReference>
<dbReference type="InterPro" id="IPR000675">
    <property type="entry name" value="Cutinase/axe"/>
</dbReference>
<keyword evidence="12" id="KW-1185">Reference proteome</keyword>
<organism evidence="11 12">
    <name type="scientific">Apiospora aurea</name>
    <dbReference type="NCBI Taxonomy" id="335848"/>
    <lineage>
        <taxon>Eukaryota</taxon>
        <taxon>Fungi</taxon>
        <taxon>Dikarya</taxon>
        <taxon>Ascomycota</taxon>
        <taxon>Pezizomycotina</taxon>
        <taxon>Sordariomycetes</taxon>
        <taxon>Xylariomycetidae</taxon>
        <taxon>Amphisphaeriales</taxon>
        <taxon>Apiosporaceae</taxon>
        <taxon>Apiospora</taxon>
    </lineage>
</organism>
<dbReference type="EC" id="3.1.1.74" evidence="3 10"/>
<evidence type="ECO:0000256" key="9">
    <source>
        <dbReference type="ARBA" id="ARBA00034045"/>
    </source>
</evidence>
<evidence type="ECO:0000256" key="4">
    <source>
        <dbReference type="ARBA" id="ARBA00022487"/>
    </source>
</evidence>
<comment type="function">
    <text evidence="10">Catalyzes the hydrolysis of complex carboxylic polyesters found in the cell wall of plants. Degrades cutin, a macromolecule that forms the structure of the plant cuticle.</text>
</comment>
<comment type="caution">
    <text evidence="11">The sequence shown here is derived from an EMBL/GenBank/DDBJ whole genome shotgun (WGS) entry which is preliminary data.</text>
</comment>
<dbReference type="Gene3D" id="3.40.50.1820">
    <property type="entry name" value="alpha/beta hydrolase"/>
    <property type="match status" value="1"/>
</dbReference>
<dbReference type="Proteomes" id="UP001391051">
    <property type="component" value="Unassembled WGS sequence"/>
</dbReference>
<evidence type="ECO:0000313" key="11">
    <source>
        <dbReference type="EMBL" id="KAK7948627.1"/>
    </source>
</evidence>
<proteinExistence type="inferred from homology"/>
<evidence type="ECO:0000256" key="7">
    <source>
        <dbReference type="ARBA" id="ARBA00022801"/>
    </source>
</evidence>
<dbReference type="PANTHER" id="PTHR48250">
    <property type="entry name" value="CUTINASE 2-RELATED"/>
    <property type="match status" value="1"/>
</dbReference>
<feature type="signal peptide" evidence="10">
    <location>
        <begin position="1"/>
        <end position="18"/>
    </location>
</feature>
<keyword evidence="7 10" id="KW-0378">Hydrolase</keyword>
<evidence type="ECO:0000256" key="2">
    <source>
        <dbReference type="ARBA" id="ARBA00007534"/>
    </source>
</evidence>
<reference evidence="11 12" key="1">
    <citation type="submission" date="2023-01" db="EMBL/GenBank/DDBJ databases">
        <title>Analysis of 21 Apiospora genomes using comparative genomics revels a genus with tremendous synthesis potential of carbohydrate active enzymes and secondary metabolites.</title>
        <authorList>
            <person name="Sorensen T."/>
        </authorList>
    </citation>
    <scope>NUCLEOTIDE SEQUENCE [LARGE SCALE GENOMIC DNA]</scope>
    <source>
        <strain evidence="11 12">CBS 24483</strain>
    </source>
</reference>
<dbReference type="GeneID" id="92078797"/>
<comment type="catalytic activity">
    <reaction evidence="9 10">
        <text>cutin + H2O = cutin monomers.</text>
        <dbReference type="EC" id="3.1.1.74"/>
    </reaction>
</comment>
<keyword evidence="5 10" id="KW-0964">Secreted</keyword>
<dbReference type="InterPro" id="IPR011150">
    <property type="entry name" value="Cutinase_monf"/>
</dbReference>
<dbReference type="PRINTS" id="PR00129">
    <property type="entry name" value="CUTINASE"/>
</dbReference>
<protein>
    <recommendedName>
        <fullName evidence="3 10">Cutinase</fullName>
        <ecNumber evidence="3 10">3.1.1.74</ecNumber>
    </recommendedName>
</protein>
<gene>
    <name evidence="11" type="ORF">PG986_009513</name>
</gene>
<dbReference type="SMART" id="SM01110">
    <property type="entry name" value="Cutinase"/>
    <property type="match status" value="1"/>
</dbReference>
<evidence type="ECO:0000256" key="6">
    <source>
        <dbReference type="ARBA" id="ARBA00022729"/>
    </source>
</evidence>
<evidence type="ECO:0000256" key="3">
    <source>
        <dbReference type="ARBA" id="ARBA00013095"/>
    </source>
</evidence>
<evidence type="ECO:0000256" key="10">
    <source>
        <dbReference type="RuleBase" id="RU361263"/>
    </source>
</evidence>
<comment type="subcellular location">
    <subcellularLocation>
        <location evidence="1 10">Secreted</location>
    </subcellularLocation>
</comment>
<evidence type="ECO:0000256" key="8">
    <source>
        <dbReference type="ARBA" id="ARBA00023157"/>
    </source>
</evidence>